<dbReference type="AlphaFoldDB" id="A0A5N5T2I6"/>
<evidence type="ECO:0000313" key="2">
    <source>
        <dbReference type="Proteomes" id="UP000326759"/>
    </source>
</evidence>
<accession>A0A5N5T2I6</accession>
<name>A0A5N5T2I6_9CRUS</name>
<comment type="caution">
    <text evidence="1">The sequence shown here is derived from an EMBL/GenBank/DDBJ whole genome shotgun (WGS) entry which is preliminary data.</text>
</comment>
<gene>
    <name evidence="1" type="ORF">Anas_03401</name>
</gene>
<evidence type="ECO:0000313" key="1">
    <source>
        <dbReference type="EMBL" id="KAB7500542.1"/>
    </source>
</evidence>
<dbReference type="EMBL" id="SEYY01013668">
    <property type="protein sequence ID" value="KAB7500542.1"/>
    <property type="molecule type" value="Genomic_DNA"/>
</dbReference>
<protein>
    <submittedName>
        <fullName evidence="1">Uncharacterized protein</fullName>
    </submittedName>
</protein>
<sequence length="106" mass="12786">MVMKTFRRQKTLLMNLSQSQSFNIVIKVTIIFKLKRLVEPFKYETSSHLLFLIRENNESFEQNKNKKIKFDLKFVLILFEYNGNYVLRIQINIFNLQQYNNTSISV</sequence>
<keyword evidence="2" id="KW-1185">Reference proteome</keyword>
<dbReference type="Proteomes" id="UP000326759">
    <property type="component" value="Unassembled WGS sequence"/>
</dbReference>
<reference evidence="1 2" key="1">
    <citation type="journal article" date="2019" name="PLoS Biol.">
        <title>Sex chromosomes control vertical transmission of feminizing Wolbachia symbionts in an isopod.</title>
        <authorList>
            <person name="Becking T."/>
            <person name="Chebbi M.A."/>
            <person name="Giraud I."/>
            <person name="Moumen B."/>
            <person name="Laverre T."/>
            <person name="Caubet Y."/>
            <person name="Peccoud J."/>
            <person name="Gilbert C."/>
            <person name="Cordaux R."/>
        </authorList>
    </citation>
    <scope>NUCLEOTIDE SEQUENCE [LARGE SCALE GENOMIC DNA]</scope>
    <source>
        <strain evidence="1">ANa2</strain>
        <tissue evidence="1">Whole body excluding digestive tract and cuticle</tissue>
    </source>
</reference>
<proteinExistence type="predicted"/>
<organism evidence="1 2">
    <name type="scientific">Armadillidium nasatum</name>
    <dbReference type="NCBI Taxonomy" id="96803"/>
    <lineage>
        <taxon>Eukaryota</taxon>
        <taxon>Metazoa</taxon>
        <taxon>Ecdysozoa</taxon>
        <taxon>Arthropoda</taxon>
        <taxon>Crustacea</taxon>
        <taxon>Multicrustacea</taxon>
        <taxon>Malacostraca</taxon>
        <taxon>Eumalacostraca</taxon>
        <taxon>Peracarida</taxon>
        <taxon>Isopoda</taxon>
        <taxon>Oniscidea</taxon>
        <taxon>Crinocheta</taxon>
        <taxon>Armadillidiidae</taxon>
        <taxon>Armadillidium</taxon>
    </lineage>
</organism>